<comment type="pathway">
    <text evidence="5">Cofactor biosynthesis; adenosylcobalamin biosynthesis; adenosylcobalamin from cob(II)yrinate a,c-diamide: step 6/7.</text>
</comment>
<comment type="catalytic activity">
    <reaction evidence="2">
        <text>adenosylcob(III)inamide phosphate + GTP + H(+) = adenosylcob(III)inamide-GDP + diphosphate</text>
        <dbReference type="Rhea" id="RHEA:22712"/>
        <dbReference type="ChEBI" id="CHEBI:15378"/>
        <dbReference type="ChEBI" id="CHEBI:33019"/>
        <dbReference type="ChEBI" id="CHEBI:37565"/>
        <dbReference type="ChEBI" id="CHEBI:58502"/>
        <dbReference type="ChEBI" id="CHEBI:60487"/>
        <dbReference type="EC" id="2.7.7.62"/>
    </reaction>
</comment>
<dbReference type="InterPro" id="IPR003203">
    <property type="entry name" value="CobU/CobP"/>
</dbReference>
<comment type="caution">
    <text evidence="20">The sequence shown here is derived from an EMBL/GenBank/DDBJ whole genome shotgun (WGS) entry which is preliminary data.</text>
</comment>
<comment type="catalytic activity">
    <reaction evidence="1">
        <text>adenosylcob(III)inamide + ATP = adenosylcob(III)inamide phosphate + ADP + H(+)</text>
        <dbReference type="Rhea" id="RHEA:15769"/>
        <dbReference type="ChEBI" id="CHEBI:2480"/>
        <dbReference type="ChEBI" id="CHEBI:15378"/>
        <dbReference type="ChEBI" id="CHEBI:30616"/>
        <dbReference type="ChEBI" id="CHEBI:58502"/>
        <dbReference type="ChEBI" id="CHEBI:456216"/>
        <dbReference type="EC" id="2.7.1.156"/>
    </reaction>
</comment>
<feature type="binding site" evidence="19">
    <location>
        <begin position="11"/>
        <end position="18"/>
    </location>
    <ligand>
        <name>GTP</name>
        <dbReference type="ChEBI" id="CHEBI:37565"/>
    </ligand>
</feature>
<evidence type="ECO:0000313" key="20">
    <source>
        <dbReference type="EMBL" id="MBL4930240.1"/>
    </source>
</evidence>
<evidence type="ECO:0000256" key="2">
    <source>
        <dbReference type="ARBA" id="ARBA00000711"/>
    </source>
</evidence>
<comment type="pathway">
    <text evidence="6">Cofactor biosynthesis; adenosylcobalamin biosynthesis; adenosylcobalamin from cob(II)yrinate a,c-diamide: step 5/7.</text>
</comment>
<evidence type="ECO:0000256" key="18">
    <source>
        <dbReference type="PIRSR" id="PIRSR006135-1"/>
    </source>
</evidence>
<evidence type="ECO:0000256" key="3">
    <source>
        <dbReference type="ARBA" id="ARBA00001522"/>
    </source>
</evidence>
<evidence type="ECO:0000256" key="17">
    <source>
        <dbReference type="ARBA" id="ARBA00030571"/>
    </source>
</evidence>
<dbReference type="AlphaFoldDB" id="A0A937K3M7"/>
<keyword evidence="12 19" id="KW-0547">Nucleotide-binding</keyword>
<feature type="binding site" evidence="19">
    <location>
        <begin position="35"/>
        <end position="37"/>
    </location>
    <ligand>
        <name>GTP</name>
        <dbReference type="ChEBI" id="CHEBI:37565"/>
    </ligand>
</feature>
<dbReference type="GO" id="GO:0005525">
    <property type="term" value="F:GTP binding"/>
    <property type="evidence" value="ECO:0007669"/>
    <property type="project" value="UniProtKB-KW"/>
</dbReference>
<organism evidence="20 21">
    <name type="scientific">Clostridium paridis</name>
    <dbReference type="NCBI Taxonomy" id="2803863"/>
    <lineage>
        <taxon>Bacteria</taxon>
        <taxon>Bacillati</taxon>
        <taxon>Bacillota</taxon>
        <taxon>Clostridia</taxon>
        <taxon>Eubacteriales</taxon>
        <taxon>Clostridiaceae</taxon>
        <taxon>Clostridium</taxon>
    </lineage>
</organism>
<dbReference type="EC" id="2.7.1.156" evidence="8"/>
<dbReference type="PANTHER" id="PTHR34848:SF1">
    <property type="entry name" value="BIFUNCTIONAL ADENOSYLCOBALAMIN BIOSYNTHESIS PROTEIN COBU"/>
    <property type="match status" value="1"/>
</dbReference>
<keyword evidence="15 19" id="KW-0342">GTP-binding</keyword>
<dbReference type="PANTHER" id="PTHR34848">
    <property type="match status" value="1"/>
</dbReference>
<keyword evidence="13 20" id="KW-0418">Kinase</keyword>
<evidence type="ECO:0000256" key="10">
    <source>
        <dbReference type="ARBA" id="ARBA00022573"/>
    </source>
</evidence>
<gene>
    <name evidence="20" type="primary">cobU</name>
    <name evidence="20" type="ORF">JK634_00235</name>
</gene>
<dbReference type="EMBL" id="JAESWA010000001">
    <property type="protein sequence ID" value="MBL4930240.1"/>
    <property type="molecule type" value="Genomic_DNA"/>
</dbReference>
<dbReference type="SUPFAM" id="SSF52540">
    <property type="entry name" value="P-loop containing nucleoside triphosphate hydrolases"/>
    <property type="match status" value="1"/>
</dbReference>
<name>A0A937K3M7_9CLOT</name>
<keyword evidence="14" id="KW-0067">ATP-binding</keyword>
<dbReference type="PIRSF" id="PIRSF006135">
    <property type="entry name" value="CobU"/>
    <property type="match status" value="1"/>
</dbReference>
<evidence type="ECO:0000256" key="5">
    <source>
        <dbReference type="ARBA" id="ARBA00004692"/>
    </source>
</evidence>
<evidence type="ECO:0000256" key="7">
    <source>
        <dbReference type="ARBA" id="ARBA00007490"/>
    </source>
</evidence>
<dbReference type="CDD" id="cd00544">
    <property type="entry name" value="CobU"/>
    <property type="match status" value="1"/>
</dbReference>
<reference evidence="20" key="1">
    <citation type="submission" date="2021-01" db="EMBL/GenBank/DDBJ databases">
        <title>Genome public.</title>
        <authorList>
            <person name="Liu C."/>
            <person name="Sun Q."/>
        </authorList>
    </citation>
    <scope>NUCLEOTIDE SEQUENCE</scope>
    <source>
        <strain evidence="20">YIM B02565</strain>
    </source>
</reference>
<comment type="function">
    <text evidence="4">Catalyzes ATP-dependent phosphorylation of adenosylcobinamide and addition of GMP to adenosylcobinamide phosphate.</text>
</comment>
<dbReference type="Gene3D" id="3.40.50.300">
    <property type="entry name" value="P-loop containing nucleotide triphosphate hydrolases"/>
    <property type="match status" value="1"/>
</dbReference>
<evidence type="ECO:0000256" key="14">
    <source>
        <dbReference type="ARBA" id="ARBA00022840"/>
    </source>
</evidence>
<evidence type="ECO:0000256" key="12">
    <source>
        <dbReference type="ARBA" id="ARBA00022741"/>
    </source>
</evidence>
<dbReference type="NCBIfam" id="NF004469">
    <property type="entry name" value="PRK05800.1"/>
    <property type="match status" value="1"/>
</dbReference>
<evidence type="ECO:0000256" key="9">
    <source>
        <dbReference type="ARBA" id="ARBA00012523"/>
    </source>
</evidence>
<dbReference type="Pfam" id="PF02283">
    <property type="entry name" value="CobU"/>
    <property type="match status" value="1"/>
</dbReference>
<evidence type="ECO:0000256" key="8">
    <source>
        <dbReference type="ARBA" id="ARBA00012016"/>
    </source>
</evidence>
<evidence type="ECO:0000256" key="13">
    <source>
        <dbReference type="ARBA" id="ARBA00022777"/>
    </source>
</evidence>
<evidence type="ECO:0000256" key="4">
    <source>
        <dbReference type="ARBA" id="ARBA00003889"/>
    </source>
</evidence>
<keyword evidence="21" id="KW-1185">Reference proteome</keyword>
<dbReference type="GO" id="GO:0043752">
    <property type="term" value="F:adenosylcobinamide kinase activity"/>
    <property type="evidence" value="ECO:0007669"/>
    <property type="project" value="UniProtKB-EC"/>
</dbReference>
<dbReference type="Proteomes" id="UP000623681">
    <property type="component" value="Unassembled WGS sequence"/>
</dbReference>
<dbReference type="EC" id="2.7.7.62" evidence="9"/>
<feature type="binding site" evidence="19">
    <location>
        <position position="63"/>
    </location>
    <ligand>
        <name>GTP</name>
        <dbReference type="ChEBI" id="CHEBI:37565"/>
    </ligand>
</feature>
<evidence type="ECO:0000256" key="6">
    <source>
        <dbReference type="ARBA" id="ARBA00005159"/>
    </source>
</evidence>
<keyword evidence="11 20" id="KW-0808">Transferase</keyword>
<proteinExistence type="inferred from homology"/>
<accession>A0A937K3M7</accession>
<evidence type="ECO:0000256" key="1">
    <source>
        <dbReference type="ARBA" id="ARBA00000312"/>
    </source>
</evidence>
<keyword evidence="20" id="KW-0548">Nucleotidyltransferase</keyword>
<dbReference type="GO" id="GO:0008820">
    <property type="term" value="F:cobinamide phosphate guanylyltransferase activity"/>
    <property type="evidence" value="ECO:0007669"/>
    <property type="project" value="UniProtKB-EC"/>
</dbReference>
<sequence length="191" mass="21731">MEGRNMILVTGGARSGKSSFGEALLKDKEKVLYIATSIPFDGEMKKRIQKHRSSRNPNWDTLEAYEDIVTKIKDVYDGIILDCITVMITNLLFMNMESFEEEDLIKVDYSKKEEDILKEVSFMIEEFKNIEDNYGTEIVIVTNEVGAGLVPEHKLGREFRDIAGRVNQYIAKEADKVFLVISGIPVKIKGE</sequence>
<evidence type="ECO:0000256" key="16">
    <source>
        <dbReference type="ARBA" id="ARBA00029570"/>
    </source>
</evidence>
<dbReference type="GO" id="GO:0009236">
    <property type="term" value="P:cobalamin biosynthetic process"/>
    <property type="evidence" value="ECO:0007669"/>
    <property type="project" value="UniProtKB-KW"/>
</dbReference>
<dbReference type="InterPro" id="IPR027417">
    <property type="entry name" value="P-loop_NTPase"/>
</dbReference>
<protein>
    <recommendedName>
        <fullName evidence="16">Adenosylcobinamide kinase</fullName>
        <ecNumber evidence="8">2.7.1.156</ecNumber>
        <ecNumber evidence="9">2.7.7.62</ecNumber>
    </recommendedName>
    <alternativeName>
        <fullName evidence="17">Adenosylcobinamide-phosphate guanylyltransferase</fullName>
    </alternativeName>
</protein>
<feature type="binding site" evidence="19">
    <location>
        <begin position="52"/>
        <end position="55"/>
    </location>
    <ligand>
        <name>GTP</name>
        <dbReference type="ChEBI" id="CHEBI:37565"/>
    </ligand>
</feature>
<evidence type="ECO:0000256" key="19">
    <source>
        <dbReference type="PIRSR" id="PIRSR006135-2"/>
    </source>
</evidence>
<feature type="binding site" evidence="19">
    <location>
        <position position="82"/>
    </location>
    <ligand>
        <name>GTP</name>
        <dbReference type="ChEBI" id="CHEBI:37565"/>
    </ligand>
</feature>
<dbReference type="GO" id="GO:0005524">
    <property type="term" value="F:ATP binding"/>
    <property type="evidence" value="ECO:0007669"/>
    <property type="project" value="UniProtKB-KW"/>
</dbReference>
<keyword evidence="10" id="KW-0169">Cobalamin biosynthesis</keyword>
<evidence type="ECO:0000256" key="11">
    <source>
        <dbReference type="ARBA" id="ARBA00022679"/>
    </source>
</evidence>
<evidence type="ECO:0000256" key="15">
    <source>
        <dbReference type="ARBA" id="ARBA00023134"/>
    </source>
</evidence>
<evidence type="ECO:0000313" key="21">
    <source>
        <dbReference type="Proteomes" id="UP000623681"/>
    </source>
</evidence>
<feature type="active site" description="GMP-histidine intermediate" evidence="18">
    <location>
        <position position="51"/>
    </location>
</feature>
<comment type="catalytic activity">
    <reaction evidence="3">
        <text>adenosylcob(III)inamide + GTP = adenosylcob(III)inamide phosphate + GDP + H(+)</text>
        <dbReference type="Rhea" id="RHEA:15765"/>
        <dbReference type="ChEBI" id="CHEBI:2480"/>
        <dbReference type="ChEBI" id="CHEBI:15378"/>
        <dbReference type="ChEBI" id="CHEBI:37565"/>
        <dbReference type="ChEBI" id="CHEBI:58189"/>
        <dbReference type="ChEBI" id="CHEBI:58502"/>
        <dbReference type="EC" id="2.7.1.156"/>
    </reaction>
</comment>
<comment type="similarity">
    <text evidence="7">Belongs to the CobU/CobP family.</text>
</comment>